<gene>
    <name evidence="7" type="ORF">Cgig2_003430</name>
</gene>
<feature type="domain" description="Tetrapyrrole methylase" evidence="6">
    <location>
        <begin position="79"/>
        <end position="171"/>
    </location>
</feature>
<evidence type="ECO:0000313" key="7">
    <source>
        <dbReference type="EMBL" id="KAJ8439217.1"/>
    </source>
</evidence>
<evidence type="ECO:0000256" key="3">
    <source>
        <dbReference type="ARBA" id="ARBA00022603"/>
    </source>
</evidence>
<dbReference type="OrthoDB" id="289942at2759"/>
<dbReference type="FunFam" id="3.40.1010.10:FF:000007">
    <property type="entry name" value="Ribosomal RNA small subunit methyltransferase I"/>
    <property type="match status" value="1"/>
</dbReference>
<keyword evidence="3" id="KW-0489">Methyltransferase</keyword>
<evidence type="ECO:0000256" key="2">
    <source>
        <dbReference type="ARBA" id="ARBA00022552"/>
    </source>
</evidence>
<evidence type="ECO:0000256" key="4">
    <source>
        <dbReference type="ARBA" id="ARBA00022679"/>
    </source>
</evidence>
<dbReference type="InterPro" id="IPR008189">
    <property type="entry name" value="rRNA_ssu_MeTfrase_I"/>
</dbReference>
<reference evidence="7" key="1">
    <citation type="submission" date="2022-04" db="EMBL/GenBank/DDBJ databases">
        <title>Carnegiea gigantea Genome sequencing and assembly v2.</title>
        <authorList>
            <person name="Copetti D."/>
            <person name="Sanderson M.J."/>
            <person name="Burquez A."/>
            <person name="Wojciechowski M.F."/>
        </authorList>
    </citation>
    <scope>NUCLEOTIDE SEQUENCE</scope>
    <source>
        <strain evidence="7">SGP5-SGP5p</strain>
        <tissue evidence="7">Aerial part</tissue>
    </source>
</reference>
<evidence type="ECO:0000259" key="6">
    <source>
        <dbReference type="Pfam" id="PF00590"/>
    </source>
</evidence>
<name>A0A9Q1KAC2_9CARY</name>
<dbReference type="PANTHER" id="PTHR46111:SF1">
    <property type="entry name" value="RIBOSOMAL RNA SMALL SUBUNIT METHYLTRANSFERASE I"/>
    <property type="match status" value="1"/>
</dbReference>
<dbReference type="EMBL" id="JAKOGI010000227">
    <property type="protein sequence ID" value="KAJ8439217.1"/>
    <property type="molecule type" value="Genomic_DNA"/>
</dbReference>
<keyword evidence="8" id="KW-1185">Reference proteome</keyword>
<keyword evidence="1" id="KW-0963">Cytoplasm</keyword>
<evidence type="ECO:0000256" key="1">
    <source>
        <dbReference type="ARBA" id="ARBA00022490"/>
    </source>
</evidence>
<dbReference type="GO" id="GO:0008168">
    <property type="term" value="F:methyltransferase activity"/>
    <property type="evidence" value="ECO:0007669"/>
    <property type="project" value="UniProtKB-KW"/>
</dbReference>
<accession>A0A9Q1KAC2</accession>
<dbReference type="SUPFAM" id="SSF53790">
    <property type="entry name" value="Tetrapyrrole methylase"/>
    <property type="match status" value="1"/>
</dbReference>
<dbReference type="AlphaFoldDB" id="A0A9Q1KAC2"/>
<proteinExistence type="predicted"/>
<keyword evidence="2" id="KW-0698">rRNA processing</keyword>
<dbReference type="PANTHER" id="PTHR46111">
    <property type="entry name" value="RIBOSOMAL RNA SMALL SUBUNIT METHYLTRANSFERASE I"/>
    <property type="match status" value="1"/>
</dbReference>
<evidence type="ECO:0000256" key="5">
    <source>
        <dbReference type="ARBA" id="ARBA00022691"/>
    </source>
</evidence>
<dbReference type="InterPro" id="IPR000878">
    <property type="entry name" value="4pyrrol_Mease"/>
</dbReference>
<dbReference type="GO" id="GO:0032259">
    <property type="term" value="P:methylation"/>
    <property type="evidence" value="ECO:0007669"/>
    <property type="project" value="UniProtKB-KW"/>
</dbReference>
<keyword evidence="4" id="KW-0808">Transferase</keyword>
<dbReference type="InterPro" id="IPR035996">
    <property type="entry name" value="4pyrrol_Methylase_sf"/>
</dbReference>
<evidence type="ECO:0000313" key="8">
    <source>
        <dbReference type="Proteomes" id="UP001153076"/>
    </source>
</evidence>
<dbReference type="GO" id="GO:0006364">
    <property type="term" value="P:rRNA processing"/>
    <property type="evidence" value="ECO:0007669"/>
    <property type="project" value="UniProtKB-KW"/>
</dbReference>
<comment type="caution">
    <text evidence="7">The sequence shown here is derived from an EMBL/GenBank/DDBJ whole genome shotgun (WGS) entry which is preliminary data.</text>
</comment>
<sequence>MVAVARFLPWLTIPPPPATVFRRRSFFSVHLFTPLSALSSACSPNYAVVPFCSHSQVSSDDNTVILPESPRQGSLKPGLYLVGTPIGNLEDITLRALRVLKSADVILAEDTRHSGKLLQYYGIKRPLMSYHKFNESQREEAVLKRLQQGEIVALITDAGMPGISDPGTELVS</sequence>
<keyword evidence="5" id="KW-0949">S-adenosyl-L-methionine</keyword>
<dbReference type="Gene3D" id="3.40.1010.10">
    <property type="entry name" value="Cobalt-precorrin-4 Transmethylase, Domain 1"/>
    <property type="match status" value="1"/>
</dbReference>
<organism evidence="7 8">
    <name type="scientific">Carnegiea gigantea</name>
    <dbReference type="NCBI Taxonomy" id="171969"/>
    <lineage>
        <taxon>Eukaryota</taxon>
        <taxon>Viridiplantae</taxon>
        <taxon>Streptophyta</taxon>
        <taxon>Embryophyta</taxon>
        <taxon>Tracheophyta</taxon>
        <taxon>Spermatophyta</taxon>
        <taxon>Magnoliopsida</taxon>
        <taxon>eudicotyledons</taxon>
        <taxon>Gunneridae</taxon>
        <taxon>Pentapetalae</taxon>
        <taxon>Caryophyllales</taxon>
        <taxon>Cactineae</taxon>
        <taxon>Cactaceae</taxon>
        <taxon>Cactoideae</taxon>
        <taxon>Echinocereeae</taxon>
        <taxon>Carnegiea</taxon>
    </lineage>
</organism>
<dbReference type="Pfam" id="PF00590">
    <property type="entry name" value="TP_methylase"/>
    <property type="match status" value="1"/>
</dbReference>
<dbReference type="Proteomes" id="UP001153076">
    <property type="component" value="Unassembled WGS sequence"/>
</dbReference>
<dbReference type="InterPro" id="IPR014777">
    <property type="entry name" value="4pyrrole_Mease_sub1"/>
</dbReference>
<protein>
    <recommendedName>
        <fullName evidence="6">Tetrapyrrole methylase domain-containing protein</fullName>
    </recommendedName>
</protein>